<dbReference type="AlphaFoldDB" id="A0A2U8GI55"/>
<keyword evidence="2" id="KW-0934">Plastid</keyword>
<accession>A0A2U8GI55</accession>
<protein>
    <submittedName>
        <fullName evidence="2">Uncharacterized protein</fullName>
    </submittedName>
</protein>
<evidence type="ECO:0000256" key="1">
    <source>
        <dbReference type="SAM" id="Phobius"/>
    </source>
</evidence>
<keyword evidence="1" id="KW-0472">Membrane</keyword>
<dbReference type="EMBL" id="MF276979">
    <property type="protein sequence ID" value="AWI68362.1"/>
    <property type="molecule type" value="Genomic_DNA"/>
</dbReference>
<reference evidence="2" key="1">
    <citation type="journal article" date="2018" name="Am. J. Bot.">
        <title>Organellar phylogenomics inform systematics in the green algal family Hydrodictyaceae (Chlorophyceae) and provide clues to the complex evolutionary history of plastid genomes in the green algal tree of life.</title>
        <authorList>
            <person name="McManus H.A."/>
            <person name="Fucikova K."/>
            <person name="Lewis P.O."/>
            <person name="Lewis L.A."/>
            <person name="Karol K.G."/>
        </authorList>
    </citation>
    <scope>NUCLEOTIDE SEQUENCE</scope>
</reference>
<feature type="transmembrane region" description="Helical" evidence="1">
    <location>
        <begin position="7"/>
        <end position="30"/>
    </location>
</feature>
<keyword evidence="1" id="KW-1133">Transmembrane helix</keyword>
<keyword evidence="2" id="KW-0150">Chloroplast</keyword>
<keyword evidence="1" id="KW-0812">Transmembrane</keyword>
<proteinExistence type="predicted"/>
<name>A0A2U8GI55_PEDDU</name>
<evidence type="ECO:0000313" key="2">
    <source>
        <dbReference type="EMBL" id="AWI68362.1"/>
    </source>
</evidence>
<geneLocation type="chloroplast" evidence="2"/>
<organism evidence="2">
    <name type="scientific">Pediastrum duplex</name>
    <name type="common">Green alga</name>
    <dbReference type="NCBI Taxonomy" id="3105"/>
    <lineage>
        <taxon>Eukaryota</taxon>
        <taxon>Viridiplantae</taxon>
        <taxon>Chlorophyta</taxon>
        <taxon>core chlorophytes</taxon>
        <taxon>Chlorophyceae</taxon>
        <taxon>CS clade</taxon>
        <taxon>Sphaeropleales</taxon>
        <taxon>Hydrodictyaceae</taxon>
        <taxon>Pediastrum</taxon>
    </lineage>
</organism>
<sequence>MVLHRFFCFFASASSLTSWVLLLLLLLWLWSRFFASRFFILRLPSLRSRVGEAEAPSERRKQRLPSLWLVSLRLCVFALVLRLLRFAKEEAEVSFTLAPFTLITQEH</sequence>